<dbReference type="InterPro" id="IPR050396">
    <property type="entry name" value="Glycosyltr_51/Transpeptidase"/>
</dbReference>
<keyword evidence="7" id="KW-0808">Transferase</keyword>
<dbReference type="InterPro" id="IPR023346">
    <property type="entry name" value="Lysozyme-like_dom_sf"/>
</dbReference>
<protein>
    <recommendedName>
        <fullName evidence="10">peptidoglycan glycosyltransferase</fullName>
        <ecNumber evidence="10">2.4.99.28</ecNumber>
    </recommendedName>
</protein>
<evidence type="ECO:0000256" key="10">
    <source>
        <dbReference type="ARBA" id="ARBA00044770"/>
    </source>
</evidence>
<keyword evidence="4" id="KW-0121">Carboxypeptidase</keyword>
<keyword evidence="13" id="KW-0472">Membrane</keyword>
<evidence type="ECO:0000256" key="5">
    <source>
        <dbReference type="ARBA" id="ARBA00022670"/>
    </source>
</evidence>
<gene>
    <name evidence="16" type="ORF">C8N43_2767</name>
</gene>
<dbReference type="UniPathway" id="UPA00219"/>
<evidence type="ECO:0000256" key="1">
    <source>
        <dbReference type="ARBA" id="ARBA00004752"/>
    </source>
</evidence>
<keyword evidence="8" id="KW-0378">Hydrolase</keyword>
<evidence type="ECO:0000259" key="14">
    <source>
        <dbReference type="Pfam" id="PF00905"/>
    </source>
</evidence>
<evidence type="ECO:0000256" key="2">
    <source>
        <dbReference type="ARBA" id="ARBA00007090"/>
    </source>
</evidence>
<keyword evidence="13" id="KW-0812">Transmembrane</keyword>
<dbReference type="GO" id="GO:0009252">
    <property type="term" value="P:peptidoglycan biosynthetic process"/>
    <property type="evidence" value="ECO:0007669"/>
    <property type="project" value="UniProtKB-UniPathway"/>
</dbReference>
<keyword evidence="5" id="KW-0645">Protease</keyword>
<dbReference type="PANTHER" id="PTHR32282:SF33">
    <property type="entry name" value="PEPTIDOGLYCAN GLYCOSYLTRANSFERASE"/>
    <property type="match status" value="1"/>
</dbReference>
<dbReference type="Pfam" id="PF00912">
    <property type="entry name" value="Transgly"/>
    <property type="match status" value="1"/>
</dbReference>
<dbReference type="SUPFAM" id="SSF56601">
    <property type="entry name" value="beta-lactamase/transpeptidase-like"/>
    <property type="match status" value="1"/>
</dbReference>
<comment type="caution">
    <text evidence="16">The sequence shown here is derived from an EMBL/GenBank/DDBJ whole genome shotgun (WGS) entry which is preliminary data.</text>
</comment>
<evidence type="ECO:0000259" key="15">
    <source>
        <dbReference type="Pfam" id="PF00912"/>
    </source>
</evidence>
<dbReference type="EC" id="2.4.99.28" evidence="10"/>
<evidence type="ECO:0000313" key="16">
    <source>
        <dbReference type="EMBL" id="PTX58091.1"/>
    </source>
</evidence>
<dbReference type="NCBIfam" id="TIGR02074">
    <property type="entry name" value="PBP_1a_fam"/>
    <property type="match status" value="1"/>
</dbReference>
<dbReference type="EMBL" id="QBKS01000001">
    <property type="protein sequence ID" value="PTX58091.1"/>
    <property type="molecule type" value="Genomic_DNA"/>
</dbReference>
<dbReference type="PANTHER" id="PTHR32282">
    <property type="entry name" value="BINDING PROTEIN TRANSPEPTIDASE, PUTATIVE-RELATED"/>
    <property type="match status" value="1"/>
</dbReference>
<dbReference type="InterPro" id="IPR001264">
    <property type="entry name" value="Glyco_trans_51"/>
</dbReference>
<dbReference type="GO" id="GO:0008658">
    <property type="term" value="F:penicillin binding"/>
    <property type="evidence" value="ECO:0007669"/>
    <property type="project" value="InterPro"/>
</dbReference>
<evidence type="ECO:0000256" key="12">
    <source>
        <dbReference type="SAM" id="MobiDB-lite"/>
    </source>
</evidence>
<dbReference type="InterPro" id="IPR012338">
    <property type="entry name" value="Beta-lactam/transpept-like"/>
</dbReference>
<dbReference type="AlphaFoldDB" id="A0A2T6BPV2"/>
<dbReference type="GO" id="GO:0006508">
    <property type="term" value="P:proteolysis"/>
    <property type="evidence" value="ECO:0007669"/>
    <property type="project" value="UniProtKB-KW"/>
</dbReference>
<comment type="catalytic activity">
    <reaction evidence="11">
        <text>[GlcNAc-(1-&gt;4)-Mur2Ac(oyl-L-Ala-gamma-D-Glu-L-Lys-D-Ala-D-Ala)](n)-di-trans,octa-cis-undecaprenyl diphosphate + beta-D-GlcNAc-(1-&gt;4)-Mur2Ac(oyl-L-Ala-gamma-D-Glu-L-Lys-D-Ala-D-Ala)-di-trans,octa-cis-undecaprenyl diphosphate = [GlcNAc-(1-&gt;4)-Mur2Ac(oyl-L-Ala-gamma-D-Glu-L-Lys-D-Ala-D-Ala)](n+1)-di-trans,octa-cis-undecaprenyl diphosphate + di-trans,octa-cis-undecaprenyl diphosphate + H(+)</text>
        <dbReference type="Rhea" id="RHEA:23708"/>
        <dbReference type="Rhea" id="RHEA-COMP:9602"/>
        <dbReference type="Rhea" id="RHEA-COMP:9603"/>
        <dbReference type="ChEBI" id="CHEBI:15378"/>
        <dbReference type="ChEBI" id="CHEBI:58405"/>
        <dbReference type="ChEBI" id="CHEBI:60033"/>
        <dbReference type="ChEBI" id="CHEBI:78435"/>
        <dbReference type="EC" id="2.4.99.28"/>
    </reaction>
</comment>
<evidence type="ECO:0000256" key="9">
    <source>
        <dbReference type="ARBA" id="ARBA00023268"/>
    </source>
</evidence>
<dbReference type="InterPro" id="IPR001460">
    <property type="entry name" value="PCN-bd_Tpept"/>
</dbReference>
<evidence type="ECO:0000256" key="6">
    <source>
        <dbReference type="ARBA" id="ARBA00022676"/>
    </source>
</evidence>
<dbReference type="Gene3D" id="3.40.710.10">
    <property type="entry name" value="DD-peptidase/beta-lactamase superfamily"/>
    <property type="match status" value="1"/>
</dbReference>
<dbReference type="RefSeq" id="WP_107846132.1">
    <property type="nucleotide sequence ID" value="NZ_QBKS01000001.1"/>
</dbReference>
<keyword evidence="13" id="KW-1133">Transmembrane helix</keyword>
<feature type="region of interest" description="Disordered" evidence="12">
    <location>
        <begin position="1"/>
        <end position="40"/>
    </location>
</feature>
<feature type="domain" description="Glycosyl transferase family 51" evidence="15">
    <location>
        <begin position="125"/>
        <end position="305"/>
    </location>
</feature>
<feature type="domain" description="Penicillin-binding protein transpeptidase" evidence="14">
    <location>
        <begin position="393"/>
        <end position="635"/>
    </location>
</feature>
<feature type="compositionally biased region" description="Basic residues" evidence="12">
    <location>
        <begin position="18"/>
        <end position="40"/>
    </location>
</feature>
<dbReference type="GO" id="GO:0004180">
    <property type="term" value="F:carboxypeptidase activity"/>
    <property type="evidence" value="ECO:0007669"/>
    <property type="project" value="UniProtKB-KW"/>
</dbReference>
<comment type="similarity">
    <text evidence="3">In the N-terminal section; belongs to the glycosyltransferase 51 family.</text>
</comment>
<dbReference type="Proteomes" id="UP000243978">
    <property type="component" value="Unassembled WGS sequence"/>
</dbReference>
<evidence type="ECO:0000256" key="11">
    <source>
        <dbReference type="ARBA" id="ARBA00049902"/>
    </source>
</evidence>
<keyword evidence="17" id="KW-1185">Reference proteome</keyword>
<evidence type="ECO:0000256" key="8">
    <source>
        <dbReference type="ARBA" id="ARBA00022801"/>
    </source>
</evidence>
<dbReference type="InterPro" id="IPR036950">
    <property type="entry name" value="PBP_transglycosylase"/>
</dbReference>
<evidence type="ECO:0000256" key="4">
    <source>
        <dbReference type="ARBA" id="ARBA00022645"/>
    </source>
</evidence>
<accession>A0A2T6BPV2</accession>
<evidence type="ECO:0000313" key="17">
    <source>
        <dbReference type="Proteomes" id="UP000243978"/>
    </source>
</evidence>
<dbReference type="Gene3D" id="1.10.3810.10">
    <property type="entry name" value="Biosynthetic peptidoglycan transglycosylase-like"/>
    <property type="match status" value="1"/>
</dbReference>
<reference evidence="16 17" key="1">
    <citation type="submission" date="2018-04" db="EMBL/GenBank/DDBJ databases">
        <title>Genomic Encyclopedia of Archaeal and Bacterial Type Strains, Phase II (KMG-II): from individual species to whole genera.</title>
        <authorList>
            <person name="Goeker M."/>
        </authorList>
    </citation>
    <scope>NUCLEOTIDE SEQUENCE [LARGE SCALE GENOMIC DNA]</scope>
    <source>
        <strain evidence="16 17">DSM 100977</strain>
    </source>
</reference>
<keyword evidence="9" id="KW-0511">Multifunctional enzyme</keyword>
<feature type="compositionally biased region" description="Low complexity" evidence="12">
    <location>
        <begin position="697"/>
        <end position="712"/>
    </location>
</feature>
<feature type="transmembrane region" description="Helical" evidence="13">
    <location>
        <begin position="47"/>
        <end position="63"/>
    </location>
</feature>
<keyword evidence="6" id="KW-0328">Glycosyltransferase</keyword>
<proteinExistence type="inferred from homology"/>
<comment type="pathway">
    <text evidence="1">Cell wall biogenesis; peptidoglycan biosynthesis.</text>
</comment>
<evidence type="ECO:0000256" key="7">
    <source>
        <dbReference type="ARBA" id="ARBA00022679"/>
    </source>
</evidence>
<evidence type="ECO:0000256" key="13">
    <source>
        <dbReference type="SAM" id="Phobius"/>
    </source>
</evidence>
<dbReference type="Pfam" id="PF00905">
    <property type="entry name" value="Transpeptidase"/>
    <property type="match status" value="1"/>
</dbReference>
<feature type="region of interest" description="Disordered" evidence="12">
    <location>
        <begin position="675"/>
        <end position="714"/>
    </location>
</feature>
<dbReference type="SUPFAM" id="SSF53955">
    <property type="entry name" value="Lysozyme-like"/>
    <property type="match status" value="1"/>
</dbReference>
<dbReference type="GO" id="GO:0008955">
    <property type="term" value="F:peptidoglycan glycosyltransferase activity"/>
    <property type="evidence" value="ECO:0007669"/>
    <property type="project" value="UniProtKB-EC"/>
</dbReference>
<organism evidence="16 17">
    <name type="scientific">Litoreibacter ponti</name>
    <dbReference type="NCBI Taxonomy" id="1510457"/>
    <lineage>
        <taxon>Bacteria</taxon>
        <taxon>Pseudomonadati</taxon>
        <taxon>Pseudomonadota</taxon>
        <taxon>Alphaproteobacteria</taxon>
        <taxon>Rhodobacterales</taxon>
        <taxon>Roseobacteraceae</taxon>
        <taxon>Litoreibacter</taxon>
    </lineage>
</organism>
<name>A0A2T6BPV2_9RHOB</name>
<evidence type="ECO:0000256" key="3">
    <source>
        <dbReference type="ARBA" id="ARBA00007739"/>
    </source>
</evidence>
<comment type="similarity">
    <text evidence="2">In the C-terminal section; belongs to the transpeptidase family.</text>
</comment>
<sequence length="736" mass="79925">MNNSGRKKPPLVAEKRYAKAAKPKATPKAKAKPRVAKRKAAPKKRGVLGWILFPFVWTLRLIWRLTWRTTAVALILLAAAVSYTYTQLPPVEDLLDGRTRGSVTVLDRENVVFAWRGDTFGGAIRAGSVAPALKNAVVATEDKRFYWHAGISPRGVASAMRINMREGRKPWQGNGGSTITQQTAKLLCLGVQYDPDIWKTEREYEADCRRTTLARKGKEALYALAMEAKYSKDDILSIYLNRAYLGGGARGFEAASQVYFGKSAASVSVPEAAMMAGLLKAPSTYAPTNNLQRAQDRAATVLKLMREQGYITSADEAAANAAPATLSKAAQARAGGYFVDWVMDTAPDFLTTDTTEDVIIQSTFDNRLQKAAEGALEDIFKTKVREGSKAEAAIVVMSADGAVRAMVGGRQSKVSGAFNRAVQAKRQTGSAFKPFVYAAAMDLGFQYDSVVVDEKFTINVPGSGPYTPQNYTRDFKGEMTLTDALAQSINTVAVKVSEAVGRENVRDVAVRFGIDNELADGPALALGASESTLLEMTGAYAGILNGGRAVSPYGIRELRLKGDQQALMGQEGGFGERVITENAAQQLTYMMYRVVNDGTGRRARLEDREVAGKTGTTSAAKDAWFIGFTAQYVVGVWMGYDDNTPLTGVTGGGLPAEIWRETMVRVTDGLPAVPLPRIRPVNPPRVTAPEPERSVARSTQRRPSGQQRRQQPNLENITEQIIRDVGNLLGNILRGN</sequence>
<dbReference type="GO" id="GO:0030288">
    <property type="term" value="C:outer membrane-bounded periplasmic space"/>
    <property type="evidence" value="ECO:0007669"/>
    <property type="project" value="TreeGrafter"/>
</dbReference>
<dbReference type="OrthoDB" id="9766909at2"/>